<protein>
    <submittedName>
        <fullName evidence="2">Uncharacterized protein</fullName>
    </submittedName>
</protein>
<reference evidence="2 3" key="1">
    <citation type="submission" date="2020-05" db="EMBL/GenBank/DDBJ databases">
        <title>Identification and distribution of gene clusters putatively required for synthesis of sphingolipid metabolism inhibitors in phylogenetically diverse species of the filamentous fungus Fusarium.</title>
        <authorList>
            <person name="Kim H.-S."/>
            <person name="Busman M."/>
            <person name="Brown D.W."/>
            <person name="Divon H."/>
            <person name="Uhlig S."/>
            <person name="Proctor R.H."/>
        </authorList>
    </citation>
    <scope>NUCLEOTIDE SEQUENCE [LARGE SCALE GENOMIC DNA]</scope>
    <source>
        <strain evidence="2 3">NRRL 66235</strain>
    </source>
</reference>
<name>A0A8H6DGL3_9HYPO</name>
<accession>A0A8H6DGL3</accession>
<dbReference type="EMBL" id="JAAOAN010000191">
    <property type="protein sequence ID" value="KAF5717103.1"/>
    <property type="molecule type" value="Genomic_DNA"/>
</dbReference>
<evidence type="ECO:0000313" key="3">
    <source>
        <dbReference type="Proteomes" id="UP000544331"/>
    </source>
</evidence>
<dbReference type="AlphaFoldDB" id="A0A8H6DGL3"/>
<keyword evidence="3" id="KW-1185">Reference proteome</keyword>
<dbReference type="OrthoDB" id="5090587at2759"/>
<gene>
    <name evidence="2" type="ORF">FMUND_5921</name>
</gene>
<organism evidence="2 3">
    <name type="scientific">Fusarium mundagurra</name>
    <dbReference type="NCBI Taxonomy" id="1567541"/>
    <lineage>
        <taxon>Eukaryota</taxon>
        <taxon>Fungi</taxon>
        <taxon>Dikarya</taxon>
        <taxon>Ascomycota</taxon>
        <taxon>Pezizomycotina</taxon>
        <taxon>Sordariomycetes</taxon>
        <taxon>Hypocreomycetidae</taxon>
        <taxon>Hypocreales</taxon>
        <taxon>Nectriaceae</taxon>
        <taxon>Fusarium</taxon>
        <taxon>Fusarium fujikuroi species complex</taxon>
    </lineage>
</organism>
<dbReference type="Proteomes" id="UP000544331">
    <property type="component" value="Unassembled WGS sequence"/>
</dbReference>
<sequence length="203" mass="23413">MPFDQVQQWVKKLADKKSPQDTPESPAYKPNPPVSHAQSPAGPPAFLARRRTAEFFTAEGRKSFVMKHLRLDPRTVETYEKAINDGSHMVGRHGYGELREVDQYDLDYWVTKERGKDPYRVKKVGNLVMVPDGYLIYLEELSKARRRGEIEREIVAVQEKAQQKFYPGLNGLMQSNYRGDINRLEKELVEIQAIGGHRGLNKW</sequence>
<proteinExistence type="predicted"/>
<evidence type="ECO:0000313" key="2">
    <source>
        <dbReference type="EMBL" id="KAF5717103.1"/>
    </source>
</evidence>
<evidence type="ECO:0000256" key="1">
    <source>
        <dbReference type="SAM" id="MobiDB-lite"/>
    </source>
</evidence>
<feature type="region of interest" description="Disordered" evidence="1">
    <location>
        <begin position="12"/>
        <end position="44"/>
    </location>
</feature>
<comment type="caution">
    <text evidence="2">The sequence shown here is derived from an EMBL/GenBank/DDBJ whole genome shotgun (WGS) entry which is preliminary data.</text>
</comment>